<reference evidence="1 2" key="1">
    <citation type="submission" date="2024-04" db="EMBL/GenBank/DDBJ databases">
        <authorList>
            <person name="Abashina T."/>
            <person name="Shaikin A."/>
        </authorList>
    </citation>
    <scope>NUCLEOTIDE SEQUENCE [LARGE SCALE GENOMIC DNA]</scope>
    <source>
        <strain evidence="1 2">AAFK</strain>
    </source>
</reference>
<gene>
    <name evidence="1" type="ORF">WOB96_11545</name>
</gene>
<dbReference type="Proteomes" id="UP001446205">
    <property type="component" value="Unassembled WGS sequence"/>
</dbReference>
<sequence>MDRYDPFDAALAIAVSDLWPANAASPIKHILAWAILAGVERVTEGALRITTYEEFRTFADALISAYPDFPMLEDFVPEIDWGEVRVPLNNDLVPMFYGSCIERTPDFVDAFRITQASNEQALADMDLAIAIQSHILRSMPELANRPALDVTTGHIEVPPPRFWVSCRATILSAQNELNAWRARSSGRLDTRIGAYQAPLGRDAFGNACMQGLALPFVGMVFKEQWIPIGVRSAPGNTIDVWADESSNRPIDHATHLSLAKFVQERFRHVVPGPMQIWVDNREFNLPISCLISDTRLWLFVCCSHATAAVAERQAQEAMSAIRPGKKWGFKHAHGPRVFITNGDGHSPSAKDVNVLLVVTMASTAFGAIDAPKKPIRLLPMADLITIFDSIEDFDELERFWKYVDSQKLSLSPFSMGAVDLFASFRDTHEVLVEGAITPTLVALDPSWGSNWRYKCLAKFWADAPRHFPDGSIGWLVARNANGVIEMRSRHDIALAYSLEVASCTFQAITRIDRSFTVTENRMLDLFSQALLDCLQHCRNLVSGLTVFECRHVVVLCVVDPTHRLDESKMPDAADSTDPIVTSSNKISDNPMTLRLLVNSAAVQAGLNEAMTATFEIESLVETLVAVHRTCGWALSEDVLAQVRATANRPARYQLTVVEQTVDALEYVEPIIPAPRDYKLARRHLAIGMQKLGFAPGRYELNEAKVRIDAGREHLRQHIDDLIAKYDFNELARHCIEQHEALLISERHRVMRVRQSLSHEVDYDRHEAVAEARKEFGTAARHYRLLLEKVLSASLRTGLQPVNASLLRELIGLIDWYMVLAGASDILYNGVDVGGIEIDDSYIPEVFYSADWNVREAAFEHQYARSRLGTCVTATDAVKGDLTDALGSPELCRAFRKDAGFELKQLLQTLTVLSQPVRCGLVSEPALSHAAPAQTIRKLIFRNIDGASPEDCEAIVQFLTLSASDIRRLPGRDIDERDVPYWEHFKRLHRYAIRPLVPDGELLRWGAEQASRALHIWTGSVVDGYLPAELPWPHVGSVVGQIKEYIEEQLEVRTEEIFRRFTPYVMRGVNFFRRFPREGFADVGDFDVLAYWPATNTLVAVECKYNKPPFSVKDSRRLRDEVFGRDGKGRKYQFLQIALRRNFVQENRARMLELLNWPRATVAEKRDVEMYVSRDVHWWMVHPPYTVPTVFVTVGSLDDWLRSQSWLL</sequence>
<organism evidence="1 2">
    <name type="scientific">Thermithiobacillus plumbiphilus</name>
    <dbReference type="NCBI Taxonomy" id="1729899"/>
    <lineage>
        <taxon>Bacteria</taxon>
        <taxon>Pseudomonadati</taxon>
        <taxon>Pseudomonadota</taxon>
        <taxon>Acidithiobacillia</taxon>
        <taxon>Acidithiobacillales</taxon>
        <taxon>Thermithiobacillaceae</taxon>
        <taxon>Thermithiobacillus</taxon>
    </lineage>
</organism>
<dbReference type="RefSeq" id="WP_341371447.1">
    <property type="nucleotide sequence ID" value="NZ_JBBPCO010000011.1"/>
</dbReference>
<protein>
    <submittedName>
        <fullName evidence="1">Uncharacterized protein</fullName>
    </submittedName>
</protein>
<dbReference type="EMBL" id="JBBPCO010000011">
    <property type="protein sequence ID" value="MEK8090392.1"/>
    <property type="molecule type" value="Genomic_DNA"/>
</dbReference>
<comment type="caution">
    <text evidence="1">The sequence shown here is derived from an EMBL/GenBank/DDBJ whole genome shotgun (WGS) entry which is preliminary data.</text>
</comment>
<proteinExistence type="predicted"/>
<evidence type="ECO:0000313" key="2">
    <source>
        <dbReference type="Proteomes" id="UP001446205"/>
    </source>
</evidence>
<evidence type="ECO:0000313" key="1">
    <source>
        <dbReference type="EMBL" id="MEK8090392.1"/>
    </source>
</evidence>
<accession>A0ABU9DA67</accession>
<keyword evidence="2" id="KW-1185">Reference proteome</keyword>
<name>A0ABU9DA67_9PROT</name>